<organism evidence="5 6">
    <name type="scientific">Clostridium omnivorum</name>
    <dbReference type="NCBI Taxonomy" id="1604902"/>
    <lineage>
        <taxon>Bacteria</taxon>
        <taxon>Bacillati</taxon>
        <taxon>Bacillota</taxon>
        <taxon>Clostridia</taxon>
        <taxon>Eubacteriales</taxon>
        <taxon>Clostridiaceae</taxon>
        <taxon>Clostridium</taxon>
    </lineage>
</organism>
<dbReference type="EMBL" id="BRXR01000001">
    <property type="protein sequence ID" value="GLC29027.1"/>
    <property type="molecule type" value="Genomic_DNA"/>
</dbReference>
<reference evidence="5 6" key="1">
    <citation type="journal article" date="2024" name="Int. J. Syst. Evol. Microbiol.">
        <title>Clostridium omnivorum sp. nov., isolated from anoxic soil under the treatment of reductive soil disinfestation.</title>
        <authorList>
            <person name="Ueki A."/>
            <person name="Tonouchi A."/>
            <person name="Kaku N."/>
            <person name="Honma S."/>
            <person name="Ueki K."/>
        </authorList>
    </citation>
    <scope>NUCLEOTIDE SEQUENCE [LARGE SCALE GENOMIC DNA]</scope>
    <source>
        <strain evidence="5 6">E14</strain>
    </source>
</reference>
<sequence length="669" mass="77770">MELMNKDNGFYILLKGEKIIEHTKGNPFIFLGEGHADYSMKRGSFKIKEKIKDKKPMYISSLYKVADGYKINMISKNEEINLEVYIKDKEDIIEIDFMCPYEEINRMWINLCAVDGEHTYGCGETFTHFDLKGEKVRIWVAEHQSLNRLLKKAVGRKILNRKPQHMMSFHKYETYYSQPTFVSSRRYFVHVDSSAYMDFDFTESNKHTLFVREIPKKIIIGKNDKFDELMENLSSLLGRQPELPEWVYNGAILGIQGGTKVMMNKVDKALEKGMKVSAVWCQDWEGRRITKFGKQLMWDWKWDTELYPELDKAIKQLGEGNIKFMGYINPFLAIEGELYKEATAKGYTIKDKEGKDYMVKITTFPAAMVDLTNPKAFEWIKGIIKKNMIELGVAGWMADFGEYLPVDAVLFSKEHGEKIHNTWPALWAKANREAIEEAGKLGEILFFTRAGHTETIKYSTLMWAGDQYVDWSYDDGLPSVIPASLSLAMSGFGLCHSDIGGYTTLFGLKRSRELFMRWAELAAFSPIMRNHEGNKPEINVQFDHDEEVLLHYSRMSNIYSKLSHYIRAIVKENADKGIPVMRPIFMYYDEEEAYNEKYQYMLGRDLLVAPVCEEGKTDWEIYLPKDKWIHLWTGEEYPGGKITIDAPLGYPPVFYRKSSQYEELFRNII</sequence>
<evidence type="ECO:0000259" key="3">
    <source>
        <dbReference type="Pfam" id="PF01055"/>
    </source>
</evidence>
<dbReference type="InterPro" id="IPR011013">
    <property type="entry name" value="Gal_mutarotase_sf_dom"/>
</dbReference>
<evidence type="ECO:0000313" key="5">
    <source>
        <dbReference type="EMBL" id="GLC29027.1"/>
    </source>
</evidence>
<dbReference type="InterPro" id="IPR013780">
    <property type="entry name" value="Glyco_hydro_b"/>
</dbReference>
<dbReference type="Gene3D" id="2.60.40.1180">
    <property type="entry name" value="Golgi alpha-mannosidase II"/>
    <property type="match status" value="1"/>
</dbReference>
<dbReference type="NCBIfam" id="NF007746">
    <property type="entry name" value="PRK10426.1"/>
    <property type="match status" value="1"/>
</dbReference>
<proteinExistence type="inferred from homology"/>
<gene>
    <name evidence="5" type="ORF">bsdE14_04370</name>
</gene>
<dbReference type="PANTHER" id="PTHR46959:SF2">
    <property type="entry name" value="SULFOQUINOVOSIDASE"/>
    <property type="match status" value="1"/>
</dbReference>
<comment type="caution">
    <text evidence="5">The sequence shown here is derived from an EMBL/GenBank/DDBJ whole genome shotgun (WGS) entry which is preliminary data.</text>
</comment>
<dbReference type="Gene3D" id="3.20.20.80">
    <property type="entry name" value="Glycosidases"/>
    <property type="match status" value="1"/>
</dbReference>
<dbReference type="SUPFAM" id="SSF51445">
    <property type="entry name" value="(Trans)glycosidases"/>
    <property type="match status" value="1"/>
</dbReference>
<accession>A0ABQ5N1F8</accession>
<protein>
    <submittedName>
        <fullName evidence="5">Alpha-glucosidase</fullName>
    </submittedName>
</protein>
<dbReference type="InterPro" id="IPR000322">
    <property type="entry name" value="Glyco_hydro_31_TIM"/>
</dbReference>
<evidence type="ECO:0000313" key="6">
    <source>
        <dbReference type="Proteomes" id="UP001208567"/>
    </source>
</evidence>
<dbReference type="RefSeq" id="WP_264848306.1">
    <property type="nucleotide sequence ID" value="NZ_BRXR01000001.1"/>
</dbReference>
<dbReference type="CDD" id="cd06594">
    <property type="entry name" value="GH31_glucosidase_YihQ"/>
    <property type="match status" value="1"/>
</dbReference>
<evidence type="ECO:0000256" key="1">
    <source>
        <dbReference type="ARBA" id="ARBA00007806"/>
    </source>
</evidence>
<evidence type="ECO:0000259" key="4">
    <source>
        <dbReference type="Pfam" id="PF21365"/>
    </source>
</evidence>
<dbReference type="Proteomes" id="UP001208567">
    <property type="component" value="Unassembled WGS sequence"/>
</dbReference>
<comment type="similarity">
    <text evidence="1 2">Belongs to the glycosyl hydrolase 31 family.</text>
</comment>
<name>A0ABQ5N1F8_9CLOT</name>
<evidence type="ECO:0000256" key="2">
    <source>
        <dbReference type="RuleBase" id="RU361185"/>
    </source>
</evidence>
<keyword evidence="2" id="KW-0378">Hydrolase</keyword>
<dbReference type="InterPro" id="IPR017853">
    <property type="entry name" value="GH"/>
</dbReference>
<dbReference type="InterPro" id="IPR052990">
    <property type="entry name" value="Sulfoquinovosidase_GH31"/>
</dbReference>
<dbReference type="Pfam" id="PF21365">
    <property type="entry name" value="Glyco_hydro_31_3rd"/>
    <property type="match status" value="1"/>
</dbReference>
<dbReference type="CDD" id="cd14752">
    <property type="entry name" value="GH31_N"/>
    <property type="match status" value="1"/>
</dbReference>
<dbReference type="InterPro" id="IPR048395">
    <property type="entry name" value="Glyco_hydro_31_C"/>
</dbReference>
<keyword evidence="6" id="KW-1185">Reference proteome</keyword>
<dbReference type="InterPro" id="IPR044112">
    <property type="entry name" value="YihQ_TIM-like"/>
</dbReference>
<dbReference type="Gene3D" id="2.60.40.1760">
    <property type="entry name" value="glycosyl hydrolase (family 31)"/>
    <property type="match status" value="1"/>
</dbReference>
<dbReference type="PANTHER" id="PTHR46959">
    <property type="entry name" value="SULFOQUINOVOSIDASE"/>
    <property type="match status" value="1"/>
</dbReference>
<keyword evidence="2" id="KW-0326">Glycosidase</keyword>
<dbReference type="SUPFAM" id="SSF51011">
    <property type="entry name" value="Glycosyl hydrolase domain"/>
    <property type="match status" value="1"/>
</dbReference>
<dbReference type="Pfam" id="PF01055">
    <property type="entry name" value="Glyco_hydro_31_2nd"/>
    <property type="match status" value="1"/>
</dbReference>
<feature type="domain" description="Glycosyl hydrolase family 31 C-terminal" evidence="4">
    <location>
        <begin position="577"/>
        <end position="657"/>
    </location>
</feature>
<dbReference type="SUPFAM" id="SSF74650">
    <property type="entry name" value="Galactose mutarotase-like"/>
    <property type="match status" value="1"/>
</dbReference>
<feature type="domain" description="Glycoside hydrolase family 31 TIM barrel" evidence="3">
    <location>
        <begin position="260"/>
        <end position="536"/>
    </location>
</feature>